<dbReference type="PANTHER" id="PTHR42711:SF5">
    <property type="entry name" value="ABC TRANSPORTER ATP-BINDING PROTEIN NATA"/>
    <property type="match status" value="1"/>
</dbReference>
<dbReference type="SUPFAM" id="SSF52540">
    <property type="entry name" value="P-loop containing nucleoside triphosphate hydrolases"/>
    <property type="match status" value="1"/>
</dbReference>
<evidence type="ECO:0000256" key="2">
    <source>
        <dbReference type="ARBA" id="ARBA00022448"/>
    </source>
</evidence>
<dbReference type="PROSITE" id="PS50893">
    <property type="entry name" value="ABC_TRANSPORTER_2"/>
    <property type="match status" value="1"/>
</dbReference>
<comment type="similarity">
    <text evidence="1">Belongs to the ABC transporter superfamily.</text>
</comment>
<dbReference type="AlphaFoldDB" id="A0A2S0NKI4"/>
<dbReference type="Gene3D" id="3.40.50.300">
    <property type="entry name" value="P-loop containing nucleotide triphosphate hydrolases"/>
    <property type="match status" value="1"/>
</dbReference>
<gene>
    <name evidence="6" type="ORF">C5T88_02960</name>
</gene>
<dbReference type="InterPro" id="IPR017871">
    <property type="entry name" value="ABC_transporter-like_CS"/>
</dbReference>
<evidence type="ECO:0000256" key="1">
    <source>
        <dbReference type="ARBA" id="ARBA00005417"/>
    </source>
</evidence>
<feature type="domain" description="ABC transporter" evidence="5">
    <location>
        <begin position="37"/>
        <end position="254"/>
    </location>
</feature>
<dbReference type="PROSITE" id="PS00211">
    <property type="entry name" value="ABC_TRANSPORTER_1"/>
    <property type="match status" value="1"/>
</dbReference>
<sequence length="257" mass="30199">MSLTPLICPIALKIFFIFKLKNGFFSNKIYKEGDKMINLTNVQYSYKKKKVLDVKELIINDGEKIAIMGLNGSGKTTLVELILNLRSKYKGTFKCDTDYIYNAVFQESSFHADISIKDIFYLYCKLYKIERNHDEYFKNFQLLEVENNQFKKISGGQQQKFKFLIALLNDPNFLVLDEISTSLDYEWRVKIIDIIYEYVFQNKNITLLLVSHNPEEIAKICERILILEKGQIIQDIKLLGNYEDKIKQIEQLVRKNV</sequence>
<dbReference type="InterPro" id="IPR003439">
    <property type="entry name" value="ABC_transporter-like_ATP-bd"/>
</dbReference>
<dbReference type="InterPro" id="IPR050763">
    <property type="entry name" value="ABC_transporter_ATP-binding"/>
</dbReference>
<dbReference type="InterPro" id="IPR027417">
    <property type="entry name" value="P-loop_NTPase"/>
</dbReference>
<proteinExistence type="inferred from homology"/>
<dbReference type="EMBL" id="CP027019">
    <property type="protein sequence ID" value="AVP49512.1"/>
    <property type="molecule type" value="Genomic_DNA"/>
</dbReference>
<keyword evidence="2" id="KW-0813">Transport</keyword>
<dbReference type="GO" id="GO:0005524">
    <property type="term" value="F:ATP binding"/>
    <property type="evidence" value="ECO:0007669"/>
    <property type="project" value="UniProtKB-KW"/>
</dbReference>
<accession>A0A2S0NKI4</accession>
<evidence type="ECO:0000256" key="3">
    <source>
        <dbReference type="ARBA" id="ARBA00022741"/>
    </source>
</evidence>
<keyword evidence="4" id="KW-0067">ATP-binding</keyword>
<dbReference type="Proteomes" id="UP000239250">
    <property type="component" value="Chromosome"/>
</dbReference>
<dbReference type="SMART" id="SM00382">
    <property type="entry name" value="AAA"/>
    <property type="match status" value="1"/>
</dbReference>
<name>A0A2S0NKI4_9MOLU</name>
<protein>
    <recommendedName>
        <fullName evidence="5">ABC transporter domain-containing protein</fullName>
    </recommendedName>
</protein>
<dbReference type="InterPro" id="IPR003593">
    <property type="entry name" value="AAA+_ATPase"/>
</dbReference>
<dbReference type="Pfam" id="PF00005">
    <property type="entry name" value="ABC_tran"/>
    <property type="match status" value="1"/>
</dbReference>
<dbReference type="GO" id="GO:0016887">
    <property type="term" value="F:ATP hydrolysis activity"/>
    <property type="evidence" value="ECO:0007669"/>
    <property type="project" value="InterPro"/>
</dbReference>
<reference evidence="7" key="1">
    <citation type="submission" date="2018-02" db="EMBL/GenBank/DDBJ databases">
        <title>Firefly genomes illuminate parallel origins of bioluminescence in beetles.</title>
        <authorList>
            <person name="Fallon T.R."/>
            <person name="Lower S.E.S."/>
            <person name="Behringer M."/>
            <person name="Weng J.-K."/>
        </authorList>
    </citation>
    <scope>NUCLEOTIDE SEQUENCE [LARGE SCALE GENOMIC DNA]</scope>
</reference>
<evidence type="ECO:0000313" key="7">
    <source>
        <dbReference type="Proteomes" id="UP000239250"/>
    </source>
</evidence>
<evidence type="ECO:0000256" key="4">
    <source>
        <dbReference type="ARBA" id="ARBA00022840"/>
    </source>
</evidence>
<evidence type="ECO:0000259" key="5">
    <source>
        <dbReference type="PROSITE" id="PS50893"/>
    </source>
</evidence>
<dbReference type="PANTHER" id="PTHR42711">
    <property type="entry name" value="ABC TRANSPORTER ATP-BINDING PROTEIN"/>
    <property type="match status" value="1"/>
</dbReference>
<organism evidence="6 7">
    <name type="scientific">Williamsoniiplasma luminosum</name>
    <dbReference type="NCBI Taxonomy" id="214888"/>
    <lineage>
        <taxon>Bacteria</taxon>
        <taxon>Bacillati</taxon>
        <taxon>Mycoplasmatota</taxon>
        <taxon>Mollicutes</taxon>
        <taxon>Entomoplasmatales</taxon>
        <taxon>Williamsoniiplasma</taxon>
    </lineage>
</organism>
<evidence type="ECO:0000313" key="6">
    <source>
        <dbReference type="EMBL" id="AVP49512.1"/>
    </source>
</evidence>
<keyword evidence="3" id="KW-0547">Nucleotide-binding</keyword>